<dbReference type="PROSITE" id="PS50234">
    <property type="entry name" value="VWFA"/>
    <property type="match status" value="1"/>
</dbReference>
<dbReference type="InterPro" id="IPR036465">
    <property type="entry name" value="vWFA_dom_sf"/>
</dbReference>
<keyword evidence="6" id="KW-0812">Transmembrane</keyword>
<keyword evidence="3" id="KW-0732">Signal</keyword>
<feature type="domain" description="VWFA" evidence="7">
    <location>
        <begin position="285"/>
        <end position="466"/>
    </location>
</feature>
<dbReference type="SUPFAM" id="SSF53300">
    <property type="entry name" value="vWA-like"/>
    <property type="match status" value="1"/>
</dbReference>
<dbReference type="RefSeq" id="WP_037285097.1">
    <property type="nucleotide sequence ID" value="NZ_JEOB01000001.1"/>
</dbReference>
<evidence type="ECO:0000259" key="7">
    <source>
        <dbReference type="PROSITE" id="PS50234"/>
    </source>
</evidence>
<dbReference type="OrthoDB" id="1864238at2"/>
<dbReference type="AlphaFoldDB" id="A0A011UJE7"/>
<name>A0A011UJE7_RUMAL</name>
<keyword evidence="6" id="KW-1133">Transmembrane helix</keyword>
<evidence type="ECO:0000256" key="1">
    <source>
        <dbReference type="ARBA" id="ARBA00004613"/>
    </source>
</evidence>
<evidence type="ECO:0000256" key="3">
    <source>
        <dbReference type="ARBA" id="ARBA00022729"/>
    </source>
</evidence>
<dbReference type="CDD" id="cd00198">
    <property type="entry name" value="vWFA"/>
    <property type="match status" value="1"/>
</dbReference>
<gene>
    <name evidence="8" type="ORF">RASY3_03505</name>
</gene>
<organism evidence="8 9">
    <name type="scientific">Ruminococcus albus SY3</name>
    <dbReference type="NCBI Taxonomy" id="1341156"/>
    <lineage>
        <taxon>Bacteria</taxon>
        <taxon>Bacillati</taxon>
        <taxon>Bacillota</taxon>
        <taxon>Clostridia</taxon>
        <taxon>Eubacteriales</taxon>
        <taxon>Oscillospiraceae</taxon>
        <taxon>Ruminococcus</taxon>
    </lineage>
</organism>
<dbReference type="Pfam" id="PF00092">
    <property type="entry name" value="VWA"/>
    <property type="match status" value="1"/>
</dbReference>
<keyword evidence="4" id="KW-0106">Calcium</keyword>
<keyword evidence="2" id="KW-0964">Secreted</keyword>
<dbReference type="EMBL" id="JEOB01000001">
    <property type="protein sequence ID" value="EXM40789.1"/>
    <property type="molecule type" value="Genomic_DNA"/>
</dbReference>
<evidence type="ECO:0000313" key="9">
    <source>
        <dbReference type="Proteomes" id="UP000021369"/>
    </source>
</evidence>
<comment type="caution">
    <text evidence="8">The sequence shown here is derived from an EMBL/GenBank/DDBJ whole genome shotgun (WGS) entry which is preliminary data.</text>
</comment>
<evidence type="ECO:0000256" key="4">
    <source>
        <dbReference type="ARBA" id="ARBA00022837"/>
    </source>
</evidence>
<protein>
    <submittedName>
        <fullName evidence="8">von Willebrand factor A</fullName>
    </submittedName>
</protein>
<evidence type="ECO:0000256" key="6">
    <source>
        <dbReference type="SAM" id="Phobius"/>
    </source>
</evidence>
<dbReference type="PATRIC" id="fig|1341156.4.peg.424"/>
<dbReference type="InterPro" id="IPR052229">
    <property type="entry name" value="Collagen-VI/PIF"/>
</dbReference>
<feature type="compositionally biased region" description="Acidic residues" evidence="5">
    <location>
        <begin position="122"/>
        <end position="133"/>
    </location>
</feature>
<dbReference type="Pfam" id="PF18884">
    <property type="entry name" value="TSP3_bac"/>
    <property type="match status" value="1"/>
</dbReference>
<dbReference type="PANTHER" id="PTHR22588">
    <property type="entry name" value="VWFA DOMAIN-CONTAINING PROTEIN"/>
    <property type="match status" value="1"/>
</dbReference>
<dbReference type="InterPro" id="IPR002035">
    <property type="entry name" value="VWF_A"/>
</dbReference>
<keyword evidence="6" id="KW-0472">Membrane</keyword>
<keyword evidence="9" id="KW-1185">Reference proteome</keyword>
<comment type="subcellular location">
    <subcellularLocation>
        <location evidence="1">Secreted</location>
    </subcellularLocation>
</comment>
<reference evidence="8 9" key="1">
    <citation type="submission" date="2013-06" db="EMBL/GenBank/DDBJ databases">
        <title>Rumen cellulosomics: divergent fiber-degrading strategies revealed by comparative genome-wide analysis of six Ruminococcal strains.</title>
        <authorList>
            <person name="Dassa B."/>
            <person name="Borovok I."/>
            <person name="Lamed R."/>
            <person name="Flint H."/>
            <person name="Yeoman C.J."/>
            <person name="White B."/>
            <person name="Bayer E.A."/>
        </authorList>
    </citation>
    <scope>NUCLEOTIDE SEQUENCE [LARGE SCALE GENOMIC DNA]</scope>
    <source>
        <strain evidence="8 9">SY3</strain>
    </source>
</reference>
<feature type="transmembrane region" description="Helical" evidence="6">
    <location>
        <begin position="26"/>
        <end position="49"/>
    </location>
</feature>
<dbReference type="Gene3D" id="3.40.50.410">
    <property type="entry name" value="von Willebrand factor, type A domain"/>
    <property type="match status" value="1"/>
</dbReference>
<accession>A0A011UJE7</accession>
<sequence length="782" mass="86814">MRRRQGNPTADDFVKSLDRGMRKKRITLLILLGILAVVVATVAIVGMSIRRSNRINLAKNAISQLDIQSTYKEPEFPENGDWDEDGLINISETQEGTSVQNSDSDGDGISDGDELKLGTDPLDPDTDGDDMLDGYEIISGTSPRLDVTDGATPDKARVVVVEKELDGCKLHLSGNPNIAGASLEKLDLFGISSNPSVVSAVYDYYSEYPCLEATIRIDVDKNRMNKLGCDYSDLKVLHFDVDKREYTPVESRPDSKKGYVQATITESGTYVVGCDKSVNDSATTRVVFLIDNSGSMYPKALCPTSSENDLDFKRLDFTESLIDKFNSDFQIGISKFTGTYTKMCGFTKDRSELRDVLKRIRTEDEVFDGTFNQTALKKCINEFTATGDGKYINIIVMLSDGESDERGAETIETLSSLANERSVIVLTVGLGRDIDRAWLQEVAYSTGGKYYSASDASALDDVYKQIVTTLNYDIVTYSDSSDDVTGYSLYNTGFDPVRNGFAFKNFRTTTSASVDFGMAVMARDWYLGNVQMSLGDISPADPSMQKSDAAGYDLRDTVTGKAYDERKPLSAVSTEIFRHHYSKVTEYIDYRSKGDTLMVMNNYRKDAENKGWKIDKRKIEAGNLPWSKVELLSLDIAEGVDKIAKGYNEDDAQLCAALYRLNALRWDDEADEYNLTSGDDGFNTLCNQLSLGVPVVTTIDDTHTVNTIGLIRDSNCHRKYILRVYDNNYPEKIKELYLEKRPIAEVDIDVDGNIKAGEQSFAYVATYEGKTVGVSFSSVAEH</sequence>
<dbReference type="SMART" id="SM00327">
    <property type="entry name" value="VWA"/>
    <property type="match status" value="1"/>
</dbReference>
<dbReference type="Proteomes" id="UP000021369">
    <property type="component" value="Unassembled WGS sequence"/>
</dbReference>
<evidence type="ECO:0000313" key="8">
    <source>
        <dbReference type="EMBL" id="EXM40789.1"/>
    </source>
</evidence>
<dbReference type="InterPro" id="IPR059100">
    <property type="entry name" value="TSP3_bac"/>
</dbReference>
<evidence type="ECO:0000256" key="2">
    <source>
        <dbReference type="ARBA" id="ARBA00022525"/>
    </source>
</evidence>
<evidence type="ECO:0000256" key="5">
    <source>
        <dbReference type="SAM" id="MobiDB-lite"/>
    </source>
</evidence>
<proteinExistence type="predicted"/>
<feature type="region of interest" description="Disordered" evidence="5">
    <location>
        <begin position="93"/>
        <end position="135"/>
    </location>
</feature>
<dbReference type="PANTHER" id="PTHR22588:SF3">
    <property type="entry name" value="VWFA DOMAIN-CONTAINING PROTEIN"/>
    <property type="match status" value="1"/>
</dbReference>